<evidence type="ECO:0000256" key="2">
    <source>
        <dbReference type="ARBA" id="ARBA00022741"/>
    </source>
</evidence>
<dbReference type="InterPro" id="IPR037171">
    <property type="entry name" value="NagB/RpiA_transferase-like"/>
</dbReference>
<evidence type="ECO:0000313" key="8">
    <source>
        <dbReference type="EMBL" id="WMS19064.1"/>
    </source>
</evidence>
<protein>
    <recommendedName>
        <fullName evidence="5">5-formyltetrahydrofolate cyclo-ligase</fullName>
        <ecNumber evidence="5">6.3.3.2</ecNumber>
    </recommendedName>
</protein>
<comment type="similarity">
    <text evidence="1 5">Belongs to the 5-formyltetrahydrofolate cyclo-ligase family.</text>
</comment>
<dbReference type="Pfam" id="PF01812">
    <property type="entry name" value="5-FTHF_cyc-lig"/>
    <property type="match status" value="1"/>
</dbReference>
<evidence type="ECO:0000256" key="4">
    <source>
        <dbReference type="PIRSR" id="PIRSR006806-1"/>
    </source>
</evidence>
<evidence type="ECO:0000256" key="3">
    <source>
        <dbReference type="ARBA" id="ARBA00022840"/>
    </source>
</evidence>
<dbReference type="RefSeq" id="WP_004695599.1">
    <property type="nucleotide sequence ID" value="NZ_CABKOT010000007.1"/>
</dbReference>
<reference evidence="6" key="3">
    <citation type="submission" date="2021-02" db="EMBL/GenBank/DDBJ databases">
        <title>Infant gut strain persistence is associated with maternal origin, phylogeny, and functional potential including surface adhesion and iron acquisition.</title>
        <authorList>
            <person name="Lou Y.C."/>
        </authorList>
    </citation>
    <scope>NUCLEOTIDE SEQUENCE</scope>
    <source>
        <strain evidence="6">L3_108_031G1_dasL3_108_031G1_concoct_20</strain>
    </source>
</reference>
<keyword evidence="9" id="KW-1185">Reference proteome</keyword>
<feature type="binding site" evidence="4">
    <location>
        <position position="55"/>
    </location>
    <ligand>
        <name>substrate</name>
    </ligand>
</feature>
<keyword evidence="3 4" id="KW-0067">ATP-binding</keyword>
<accession>A0A100YN60</accession>
<evidence type="ECO:0000313" key="6">
    <source>
        <dbReference type="EMBL" id="MBS4893595.1"/>
    </source>
</evidence>
<organism evidence="6 10">
    <name type="scientific">Veillonella parvula</name>
    <name type="common">Staphylococcus parvulus</name>
    <dbReference type="NCBI Taxonomy" id="29466"/>
    <lineage>
        <taxon>Bacteria</taxon>
        <taxon>Bacillati</taxon>
        <taxon>Bacillota</taxon>
        <taxon>Negativicutes</taxon>
        <taxon>Veillonellales</taxon>
        <taxon>Veillonellaceae</taxon>
        <taxon>Veillonella</taxon>
    </lineage>
</organism>
<keyword evidence="5" id="KW-0460">Magnesium</keyword>
<dbReference type="Proteomes" id="UP001228955">
    <property type="component" value="Chromosome"/>
</dbReference>
<evidence type="ECO:0000256" key="1">
    <source>
        <dbReference type="ARBA" id="ARBA00010638"/>
    </source>
</evidence>
<dbReference type="GO" id="GO:0005524">
    <property type="term" value="F:ATP binding"/>
    <property type="evidence" value="ECO:0007669"/>
    <property type="project" value="UniProtKB-KW"/>
</dbReference>
<dbReference type="STRING" id="29466.GCA_002005185_01239"/>
<reference evidence="7" key="2">
    <citation type="submission" date="2017-12" db="EMBL/GenBank/DDBJ databases">
        <authorList>
            <person name="Thomas-White K."/>
            <person name="Wolfe A.J."/>
        </authorList>
    </citation>
    <scope>NUCLEOTIDE SEQUENCE</scope>
    <source>
        <strain evidence="7">UMB0138</strain>
    </source>
</reference>
<dbReference type="PANTHER" id="PTHR23407:SF1">
    <property type="entry name" value="5-FORMYLTETRAHYDROFOLATE CYCLO-LIGASE"/>
    <property type="match status" value="1"/>
</dbReference>
<dbReference type="EMBL" id="PKMC02000012">
    <property type="protein sequence ID" value="MEO9179239.1"/>
    <property type="molecule type" value="Genomic_DNA"/>
</dbReference>
<dbReference type="Gene3D" id="3.40.50.10420">
    <property type="entry name" value="NagB/RpiA/CoA transferase-like"/>
    <property type="match status" value="1"/>
</dbReference>
<evidence type="ECO:0000313" key="10">
    <source>
        <dbReference type="Proteomes" id="UP000778864"/>
    </source>
</evidence>
<sequence>MNTKEAVRQACKSQRAALSVADCRSWTPMLTNQIVNSPEYISAKNIMAYLAMPKEANLDDVIRHALEHGKSVYVPVCTDKTTMIAVRLKSLESITRGVLNIRIPAEPYDIIDPCDLDLILVPGAGFDRQGGRMGMGNGYYDRFLKELSPSTFMGVCWTIQLWETPIPMEALDQRMSKIVTEQGIIHCV</sequence>
<keyword evidence="2 4" id="KW-0547">Nucleotide-binding</keyword>
<evidence type="ECO:0000313" key="7">
    <source>
        <dbReference type="EMBL" id="MEO9179239.1"/>
    </source>
</evidence>
<dbReference type="SUPFAM" id="SSF100950">
    <property type="entry name" value="NagB/RpiA/CoA transferase-like"/>
    <property type="match status" value="1"/>
</dbReference>
<dbReference type="GO" id="GO:0046872">
    <property type="term" value="F:metal ion binding"/>
    <property type="evidence" value="ECO:0007669"/>
    <property type="project" value="UniProtKB-KW"/>
</dbReference>
<name>A0A100YN60_VEIPA</name>
<dbReference type="InterPro" id="IPR002698">
    <property type="entry name" value="FTHF_cligase"/>
</dbReference>
<reference evidence="7 9" key="5">
    <citation type="submission" date="2024-04" db="EMBL/GenBank/DDBJ databases">
        <title>Na.</title>
        <authorList>
            <person name="Choi B."/>
        </authorList>
    </citation>
    <scope>NUCLEOTIDE SEQUENCE [LARGE SCALE GENOMIC DNA]</scope>
    <source>
        <strain evidence="7 9">UMB0138</strain>
    </source>
</reference>
<dbReference type="Proteomes" id="UP000234197">
    <property type="component" value="Unassembled WGS sequence"/>
</dbReference>
<dbReference type="EMBL" id="JAGZMU010000004">
    <property type="protein sequence ID" value="MBS4893595.1"/>
    <property type="molecule type" value="Genomic_DNA"/>
</dbReference>
<comment type="catalytic activity">
    <reaction evidence="5">
        <text>(6S)-5-formyl-5,6,7,8-tetrahydrofolate + ATP = (6R)-5,10-methenyltetrahydrofolate + ADP + phosphate</text>
        <dbReference type="Rhea" id="RHEA:10488"/>
        <dbReference type="ChEBI" id="CHEBI:30616"/>
        <dbReference type="ChEBI" id="CHEBI:43474"/>
        <dbReference type="ChEBI" id="CHEBI:57455"/>
        <dbReference type="ChEBI" id="CHEBI:57457"/>
        <dbReference type="ChEBI" id="CHEBI:456216"/>
        <dbReference type="EC" id="6.3.3.2"/>
    </reaction>
</comment>
<dbReference type="NCBIfam" id="TIGR02727">
    <property type="entry name" value="MTHFS_bact"/>
    <property type="match status" value="1"/>
</dbReference>
<reference evidence="8" key="4">
    <citation type="submission" date="2023-08" db="EMBL/GenBank/DDBJ databases">
        <title>Veillonella_parvula_DSM 2007_complete_genome_hifiasm_Zymo_Research_D6332.</title>
        <authorList>
            <person name="Damerum A."/>
        </authorList>
    </citation>
    <scope>NUCLEOTIDE SEQUENCE</scope>
    <source>
        <strain evidence="8">DSM 2007</strain>
    </source>
</reference>
<evidence type="ECO:0000313" key="9">
    <source>
        <dbReference type="Proteomes" id="UP000234197"/>
    </source>
</evidence>
<dbReference type="GO" id="GO:0035999">
    <property type="term" value="P:tetrahydrofolate interconversion"/>
    <property type="evidence" value="ECO:0007669"/>
    <property type="project" value="TreeGrafter"/>
</dbReference>
<feature type="binding site" evidence="4">
    <location>
        <begin position="132"/>
        <end position="140"/>
    </location>
    <ligand>
        <name>ATP</name>
        <dbReference type="ChEBI" id="CHEBI:30616"/>
    </ligand>
</feature>
<feature type="binding site" evidence="4">
    <location>
        <position position="50"/>
    </location>
    <ligand>
        <name>substrate</name>
    </ligand>
</feature>
<dbReference type="PANTHER" id="PTHR23407">
    <property type="entry name" value="ATPASE INHIBITOR/5-FORMYLTETRAHYDROFOLATE CYCLO-LIGASE"/>
    <property type="match status" value="1"/>
</dbReference>
<keyword evidence="5" id="KW-0479">Metal-binding</keyword>
<comment type="cofactor">
    <cofactor evidence="5">
        <name>Mg(2+)</name>
        <dbReference type="ChEBI" id="CHEBI:18420"/>
    </cofactor>
</comment>
<dbReference type="GO" id="GO:0030272">
    <property type="term" value="F:5-formyltetrahydrofolate cyclo-ligase activity"/>
    <property type="evidence" value="ECO:0007669"/>
    <property type="project" value="UniProtKB-EC"/>
</dbReference>
<dbReference type="Proteomes" id="UP000778864">
    <property type="component" value="Unassembled WGS sequence"/>
</dbReference>
<dbReference type="EC" id="6.3.3.2" evidence="5"/>
<dbReference type="AlphaFoldDB" id="A0A100YN60"/>
<reference evidence="9" key="1">
    <citation type="submission" date="2017-12" db="EMBL/GenBank/DDBJ databases">
        <title>Phylogenetic diversity of female urinary microbiome.</title>
        <authorList>
            <person name="Thomas-White K."/>
            <person name="Wolfe A.J."/>
        </authorList>
    </citation>
    <scope>NUCLEOTIDE SEQUENCE [LARGE SCALE GENOMIC DNA]</scope>
    <source>
        <strain evidence="9">UMB0138</strain>
    </source>
</reference>
<dbReference type="InterPro" id="IPR024185">
    <property type="entry name" value="FTHF_cligase-like_sf"/>
</dbReference>
<keyword evidence="6" id="KW-0436">Ligase</keyword>
<proteinExistence type="inferred from homology"/>
<gene>
    <name evidence="7" type="ORF">CYJ21_009820</name>
    <name evidence="6" type="ORF">KHZ90_07465</name>
    <name evidence="8" type="ORF">RDV51_06330</name>
</gene>
<feature type="binding site" evidence="4">
    <location>
        <begin position="4"/>
        <end position="8"/>
    </location>
    <ligand>
        <name>ATP</name>
        <dbReference type="ChEBI" id="CHEBI:30616"/>
    </ligand>
</feature>
<evidence type="ECO:0000256" key="5">
    <source>
        <dbReference type="RuleBase" id="RU361279"/>
    </source>
</evidence>
<dbReference type="EMBL" id="CP133463">
    <property type="protein sequence ID" value="WMS19064.1"/>
    <property type="molecule type" value="Genomic_DNA"/>
</dbReference>
<dbReference type="GO" id="GO:0009396">
    <property type="term" value="P:folic acid-containing compound biosynthetic process"/>
    <property type="evidence" value="ECO:0007669"/>
    <property type="project" value="TreeGrafter"/>
</dbReference>
<dbReference type="PIRSF" id="PIRSF006806">
    <property type="entry name" value="FTHF_cligase"/>
    <property type="match status" value="1"/>
</dbReference>